<dbReference type="EMBL" id="AL645882">
    <property type="protein sequence ID" value="CAB90862.1"/>
    <property type="molecule type" value="Genomic_DNA"/>
</dbReference>
<dbReference type="PhylomeDB" id="Q9KZ23"/>
<dbReference type="PANTHER" id="PTHR43245:SF13">
    <property type="entry name" value="UDP-D-APIOSE_UDP-D-XYLOSE SYNTHASE 2"/>
    <property type="match status" value="1"/>
</dbReference>
<evidence type="ECO:0000313" key="4">
    <source>
        <dbReference type="Proteomes" id="UP000001973"/>
    </source>
</evidence>
<dbReference type="InterPro" id="IPR050177">
    <property type="entry name" value="Lipid_A_modif_metabolic_enz"/>
</dbReference>
<protein>
    <submittedName>
        <fullName evidence="3">Reductase</fullName>
    </submittedName>
</protein>
<accession>Q9KZ23</accession>
<dbReference type="KEGG" id="sco:SCO2214"/>
<dbReference type="OrthoDB" id="7941246at2"/>
<dbReference type="AlphaFoldDB" id="Q9KZ23"/>
<dbReference type="Proteomes" id="UP000001973">
    <property type="component" value="Chromosome"/>
</dbReference>
<dbReference type="InterPro" id="IPR036291">
    <property type="entry name" value="NAD(P)-bd_dom_sf"/>
</dbReference>
<dbReference type="eggNOG" id="COG0451">
    <property type="taxonomic scope" value="Bacteria"/>
</dbReference>
<evidence type="ECO:0000256" key="1">
    <source>
        <dbReference type="SAM" id="MobiDB-lite"/>
    </source>
</evidence>
<dbReference type="PaxDb" id="100226-SCO2214"/>
<sequence>MPPLCRRQSGVPSGRRARHSGGMRLLVLGGTEFVGRSVVEAALGRGWEVTVLHRGRHAPPPGVRALHGDRTAPDGLTALTGAEDTWDAVVDTWSAAPRAVRDAARLLRQRAGRYVYVSSCSVYAWAPPAGYAEDAPLVEGASADAGQRDYARDKRGAELAVLDAFGADRSVLVRAGLILGPYENVGRLPWWLNRLARGGPVLAPGPRDLPLQYIDVRDLADWVLGAVERELSGPYNLVSPPGHTTMGGLLEACATVTGGTAELRWTSPETVLAAGIEPWVQLPVWTPPGSDLHDALHTADVSRALATGLVCRPARDTAAGTWTWLRDLGGTAPQRPDRPPVGLDPETEAKVLAADGPGGGVSDTTP</sequence>
<evidence type="ECO:0000313" key="3">
    <source>
        <dbReference type="EMBL" id="CAB90862.1"/>
    </source>
</evidence>
<dbReference type="PANTHER" id="PTHR43245">
    <property type="entry name" value="BIFUNCTIONAL POLYMYXIN RESISTANCE PROTEIN ARNA"/>
    <property type="match status" value="1"/>
</dbReference>
<reference evidence="3 4" key="1">
    <citation type="journal article" date="1996" name="Mol. Microbiol.">
        <title>A set of ordered cosmids and a detailed genetic and physical map for the 8 Mb Streptomyces coelicolor A3(2) chromosome.</title>
        <authorList>
            <person name="Redenbach M."/>
            <person name="Kieser H.M."/>
            <person name="Denapaite D."/>
            <person name="Eichner A."/>
            <person name="Cullum J."/>
            <person name="Kinashi H."/>
            <person name="Hopwood D.A."/>
        </authorList>
    </citation>
    <scope>NUCLEOTIDE SEQUENCE [LARGE SCALE GENOMIC DNA]</scope>
    <source>
        <strain evidence="4">ATCC BAA-471 / A3(2) / M145</strain>
    </source>
</reference>
<proteinExistence type="predicted"/>
<dbReference type="InParanoid" id="Q9KZ23"/>
<dbReference type="STRING" id="100226.gene:17759811"/>
<feature type="domain" description="NAD-dependent epimerase/dehydratase" evidence="2">
    <location>
        <begin position="26"/>
        <end position="229"/>
    </location>
</feature>
<organism evidence="3 4">
    <name type="scientific">Streptomyces coelicolor (strain ATCC BAA-471 / A3(2) / M145)</name>
    <dbReference type="NCBI Taxonomy" id="100226"/>
    <lineage>
        <taxon>Bacteria</taxon>
        <taxon>Bacillati</taxon>
        <taxon>Actinomycetota</taxon>
        <taxon>Actinomycetes</taxon>
        <taxon>Kitasatosporales</taxon>
        <taxon>Streptomycetaceae</taxon>
        <taxon>Streptomyces</taxon>
        <taxon>Streptomyces albidoflavus group</taxon>
    </lineage>
</organism>
<keyword evidence="4" id="KW-1185">Reference proteome</keyword>
<evidence type="ECO:0000259" key="2">
    <source>
        <dbReference type="Pfam" id="PF01370"/>
    </source>
</evidence>
<feature type="region of interest" description="Disordered" evidence="1">
    <location>
        <begin position="327"/>
        <end position="366"/>
    </location>
</feature>
<dbReference type="SUPFAM" id="SSF51735">
    <property type="entry name" value="NAD(P)-binding Rossmann-fold domains"/>
    <property type="match status" value="1"/>
</dbReference>
<feature type="compositionally biased region" description="Gly residues" evidence="1">
    <location>
        <begin position="356"/>
        <end position="366"/>
    </location>
</feature>
<dbReference type="EMBL" id="AL939111">
    <property type="protein sequence ID" value="CAB90862.1"/>
    <property type="molecule type" value="Genomic_DNA"/>
</dbReference>
<name>Q9KZ23_STRCO</name>
<dbReference type="Pfam" id="PF01370">
    <property type="entry name" value="Epimerase"/>
    <property type="match status" value="1"/>
</dbReference>
<dbReference type="CDD" id="cd05265">
    <property type="entry name" value="SDR_a1"/>
    <property type="match status" value="1"/>
</dbReference>
<dbReference type="PATRIC" id="fig|100226.15.peg.2251"/>
<dbReference type="HOGENOM" id="CLU_061176_0_0_11"/>
<dbReference type="InterPro" id="IPR001509">
    <property type="entry name" value="Epimerase_deHydtase"/>
</dbReference>
<gene>
    <name evidence="3" type="ordered locus">SCO2214</name>
    <name evidence="3" type="ORF">SC10B7.09</name>
</gene>
<reference evidence="3 4" key="2">
    <citation type="journal article" date="2002" name="Nature">
        <title>Complete genome sequence of the model actinomycete Streptomyces coelicolor A3(2).</title>
        <authorList>
            <person name="Bentley S.D."/>
            <person name="Chater K.F."/>
            <person name="Cerdeno-Tarraga A.M."/>
            <person name="Challis G.L."/>
            <person name="Thomson N.R."/>
            <person name="James K.D."/>
            <person name="Harris D.E."/>
            <person name="Quail M.A."/>
            <person name="Kieser H."/>
            <person name="Harper D."/>
            <person name="Bateman A."/>
            <person name="Brown S."/>
            <person name="Chandra G."/>
            <person name="Chen C.W."/>
            <person name="Collins M."/>
            <person name="Cronin A."/>
            <person name="Fraser A."/>
            <person name="Goble A."/>
            <person name="Hidalgo J."/>
            <person name="Hornsby T."/>
            <person name="Howarth S."/>
            <person name="Huang C.H."/>
            <person name="Kieser T."/>
            <person name="Larke L."/>
            <person name="Murphy L."/>
            <person name="Oliver K."/>
            <person name="O'Neil S."/>
            <person name="Rabbinowitsch E."/>
            <person name="Rajandream M.A."/>
            <person name="Rutherford K."/>
            <person name="Rutter S."/>
            <person name="Seeger K."/>
            <person name="Saunders D."/>
            <person name="Sharp S."/>
            <person name="Squares R."/>
            <person name="Squares S."/>
            <person name="Taylor K."/>
            <person name="Warren T."/>
            <person name="Wietzorrek A."/>
            <person name="Woodward J."/>
            <person name="Barrell B.G."/>
            <person name="Parkhill J."/>
            <person name="Hopwood D.A."/>
        </authorList>
    </citation>
    <scope>NUCLEOTIDE SEQUENCE [LARGE SCALE GENOMIC DNA]</scope>
    <source>
        <strain evidence="4">ATCC BAA-471 / A3(2) / M145</strain>
    </source>
</reference>
<dbReference type="Gene3D" id="3.40.50.720">
    <property type="entry name" value="NAD(P)-binding Rossmann-like Domain"/>
    <property type="match status" value="1"/>
</dbReference>